<feature type="compositionally biased region" description="Low complexity" evidence="1">
    <location>
        <begin position="361"/>
        <end position="380"/>
    </location>
</feature>
<proteinExistence type="predicted"/>
<accession>A0A4Q2DFX6</accession>
<sequence>MQVSDNAIDHKSDLIKSQGSFPMTPVGYLPARPSSTPINSTSFQTPSQAQRGLALLSPHPLSADGWGTGDQQLDDNEHFQMQESPDASFSSNESFFLSQDSRSQTVGLLPISSTPQSAPAADSSRIISEDLYNRVVSEYQLSVPAQTHLNNLAMLMAKAGTPKSHAIPPFIQLAATLRIHDILGPQTSRLPAVEGMNEMYEKFDNFITAHAATGTLSQPQKENIRALVGYRVFDKGVYEFSDLKDKVMDTLKKKSDYYGLKDALSTPAGERAVQGKVGPIISSVVNNFREEIFHSIDKHPAPLARFAHQCGRRYIKGTNVTQKIEKGHLIKLALLRRFMMDYPEVGVHEGGARGKRKKTSNSDSSSNSDGGTTAAASSAKATRRKTSTRRKTTPPIPPMLTQTQDAAPPGKVVSFLGEIVDDPPYPISVSFISVWEWFVERQKLLVGPFGSPNWISYMEWVVSEDTRMFPLAKGEVVPGVSKLLQDAASRTGQISTAVPAITLVPTSTVAYDSVTL</sequence>
<dbReference type="OrthoDB" id="3269273at2759"/>
<feature type="compositionally biased region" description="Basic residues" evidence="1">
    <location>
        <begin position="381"/>
        <end position="392"/>
    </location>
</feature>
<feature type="region of interest" description="Disordered" evidence="1">
    <location>
        <begin position="1"/>
        <end position="50"/>
    </location>
</feature>
<organism evidence="2 3">
    <name type="scientific">Candolleomyces aberdarensis</name>
    <dbReference type="NCBI Taxonomy" id="2316362"/>
    <lineage>
        <taxon>Eukaryota</taxon>
        <taxon>Fungi</taxon>
        <taxon>Dikarya</taxon>
        <taxon>Basidiomycota</taxon>
        <taxon>Agaricomycotina</taxon>
        <taxon>Agaricomycetes</taxon>
        <taxon>Agaricomycetidae</taxon>
        <taxon>Agaricales</taxon>
        <taxon>Agaricineae</taxon>
        <taxon>Psathyrellaceae</taxon>
        <taxon>Candolleomyces</taxon>
    </lineage>
</organism>
<dbReference type="STRING" id="2316362.A0A4Q2DFX6"/>
<evidence type="ECO:0000313" key="3">
    <source>
        <dbReference type="Proteomes" id="UP000290288"/>
    </source>
</evidence>
<feature type="compositionally biased region" description="Polar residues" evidence="1">
    <location>
        <begin position="33"/>
        <end position="50"/>
    </location>
</feature>
<evidence type="ECO:0000256" key="1">
    <source>
        <dbReference type="SAM" id="MobiDB-lite"/>
    </source>
</evidence>
<reference evidence="2 3" key="1">
    <citation type="submission" date="2019-01" db="EMBL/GenBank/DDBJ databases">
        <title>Draft genome sequence of Psathyrella aberdarensis IHI B618.</title>
        <authorList>
            <person name="Buettner E."/>
            <person name="Kellner H."/>
        </authorList>
    </citation>
    <scope>NUCLEOTIDE SEQUENCE [LARGE SCALE GENOMIC DNA]</scope>
    <source>
        <strain evidence="2 3">IHI B618</strain>
    </source>
</reference>
<dbReference type="EMBL" id="SDEE01000248">
    <property type="protein sequence ID" value="RXW18683.1"/>
    <property type="molecule type" value="Genomic_DNA"/>
</dbReference>
<dbReference type="AlphaFoldDB" id="A0A4Q2DFX6"/>
<gene>
    <name evidence="2" type="ORF">EST38_g7169</name>
</gene>
<comment type="caution">
    <text evidence="2">The sequence shown here is derived from an EMBL/GenBank/DDBJ whole genome shotgun (WGS) entry which is preliminary data.</text>
</comment>
<name>A0A4Q2DFX6_9AGAR</name>
<keyword evidence="3" id="KW-1185">Reference proteome</keyword>
<protein>
    <submittedName>
        <fullName evidence="2">Uncharacterized protein</fullName>
    </submittedName>
</protein>
<feature type="region of interest" description="Disordered" evidence="1">
    <location>
        <begin position="347"/>
        <end position="407"/>
    </location>
</feature>
<evidence type="ECO:0000313" key="2">
    <source>
        <dbReference type="EMBL" id="RXW18683.1"/>
    </source>
</evidence>
<dbReference type="Proteomes" id="UP000290288">
    <property type="component" value="Unassembled WGS sequence"/>
</dbReference>